<proteinExistence type="predicted"/>
<name>A0ABT1TQZ0_9GAMM</name>
<dbReference type="EMBL" id="JANIBL010000016">
    <property type="protein sequence ID" value="MCQ8117157.1"/>
    <property type="molecule type" value="Genomic_DNA"/>
</dbReference>
<evidence type="ECO:0000313" key="1">
    <source>
        <dbReference type="EMBL" id="MCQ8117157.1"/>
    </source>
</evidence>
<reference evidence="1 2" key="1">
    <citation type="submission" date="2022-07" db="EMBL/GenBank/DDBJ databases">
        <title>Methylomonas rivi sp. nov., Methylomonas rosea sp. nov., Methylomonas aureus sp. nov. and Methylomonas subterranea sp. nov., four novel methanotrophs isolated from a freshwater creek and the deep terrestrial subsurface.</title>
        <authorList>
            <person name="Abin C."/>
            <person name="Sankaranarayanan K."/>
            <person name="Garner C."/>
            <person name="Sindelar R."/>
            <person name="Kotary K."/>
            <person name="Garner R."/>
            <person name="Barclay S."/>
            <person name="Lawson P."/>
            <person name="Krumholz L."/>
        </authorList>
    </citation>
    <scope>NUCLEOTIDE SEQUENCE [LARGE SCALE GENOMIC DNA]</scope>
    <source>
        <strain evidence="1 2">WSC-7</strain>
    </source>
</reference>
<keyword evidence="2" id="KW-1185">Reference proteome</keyword>
<protein>
    <submittedName>
        <fullName evidence="1">Uncharacterized protein</fullName>
    </submittedName>
</protein>
<organism evidence="1 2">
    <name type="scientific">Methylomonas rosea</name>
    <dbReference type="NCBI Taxonomy" id="2952227"/>
    <lineage>
        <taxon>Bacteria</taxon>
        <taxon>Pseudomonadati</taxon>
        <taxon>Pseudomonadota</taxon>
        <taxon>Gammaproteobacteria</taxon>
        <taxon>Methylococcales</taxon>
        <taxon>Methylococcaceae</taxon>
        <taxon>Methylomonas</taxon>
    </lineage>
</organism>
<gene>
    <name evidence="1" type="ORF">NP589_06955</name>
</gene>
<comment type="caution">
    <text evidence="1">The sequence shown here is derived from an EMBL/GenBank/DDBJ whole genome shotgun (WGS) entry which is preliminary data.</text>
</comment>
<accession>A0ABT1TQZ0</accession>
<dbReference type="RefSeq" id="WP_256606321.1">
    <property type="nucleotide sequence ID" value="NZ_JANIBL010000016.1"/>
</dbReference>
<sequence length="43" mass="4738">MSQRRRWRFNDESGDCGMALINGYFGVTDIFPTSSSGDGFDSG</sequence>
<evidence type="ECO:0000313" key="2">
    <source>
        <dbReference type="Proteomes" id="UP001524570"/>
    </source>
</evidence>
<dbReference type="Proteomes" id="UP001524570">
    <property type="component" value="Unassembled WGS sequence"/>
</dbReference>